<keyword evidence="3 8" id="KW-0436">Ligase</keyword>
<keyword evidence="4" id="KW-0547">Nucleotide-binding</keyword>
<comment type="similarity">
    <text evidence="1">Belongs to the ATP-dependent AMP-binding enzyme family.</text>
</comment>
<dbReference type="PROSITE" id="PS00455">
    <property type="entry name" value="AMP_BINDING"/>
    <property type="match status" value="1"/>
</dbReference>
<sequence>MINSFNLFPLFHWAKQNPKMLALCWEKDELDYFAKLPTQLTWEELECLLHNVANLFHQKGIHSNSLVAYSGTHHLCGLLTYCTTIAMGAKILMLNPAQTAIQQQMVLEKNGVDFFIKDEHFANFSKKITACQLFKPLDFSKAATLTLTSGSTGMPKAVVHSISAHLASAEGVCELMNFNQNSSWLLSLPLFHVSGQAIIWRWLLKGGSLYTNQRKDSFFEWLKKVTHSSLVPTQLQRYLAKLNTPISQKCLLGGTNIPAELIEQAQQYGITTFSGYGMTEMASTICAVKNELDNVGVPLTHREVKLENSEIWVRGKNLALGYWQKNNEIQPLVNDSGWFQTKDRGEWNSKKQLVIKGRLDNMFISGGENIQPEEIEQIIFQSNLVEQAFILPIEDKEFGRRPVAILALKNNDIKTETNKLKIWLSDKLEKFKQPVAYYLLDAQQYQQQGSIKISRNQLQEDLKNRINIKEIYV</sequence>
<dbReference type="InterPro" id="IPR010192">
    <property type="entry name" value="MenE"/>
</dbReference>
<dbReference type="Pfam" id="PF13193">
    <property type="entry name" value="AMP-binding_C"/>
    <property type="match status" value="1"/>
</dbReference>
<dbReference type="Proteomes" id="UP001221909">
    <property type="component" value="Unassembled WGS sequence"/>
</dbReference>
<accession>A0ABT5MRD7</accession>
<dbReference type="PANTHER" id="PTHR43201">
    <property type="entry name" value="ACYL-COA SYNTHETASE"/>
    <property type="match status" value="1"/>
</dbReference>
<dbReference type="NCBIfam" id="NF006539">
    <property type="entry name" value="PRK09029.1"/>
    <property type="match status" value="1"/>
</dbReference>
<keyword evidence="5" id="KW-0067">ATP-binding</keyword>
<feature type="domain" description="AMP-dependent synthetase/ligase" evidence="6">
    <location>
        <begin position="11"/>
        <end position="323"/>
    </location>
</feature>
<keyword evidence="2" id="KW-0474">Menaquinone biosynthesis</keyword>
<keyword evidence="9" id="KW-1185">Reference proteome</keyword>
<dbReference type="RefSeq" id="WP_273748867.1">
    <property type="nucleotide sequence ID" value="NZ_JAQSJE010000009.1"/>
</dbReference>
<dbReference type="Gene3D" id="3.30.300.30">
    <property type="match status" value="1"/>
</dbReference>
<evidence type="ECO:0000313" key="9">
    <source>
        <dbReference type="Proteomes" id="UP001221909"/>
    </source>
</evidence>
<dbReference type="InterPro" id="IPR000873">
    <property type="entry name" value="AMP-dep_synth/lig_dom"/>
</dbReference>
<evidence type="ECO:0000259" key="7">
    <source>
        <dbReference type="Pfam" id="PF13193"/>
    </source>
</evidence>
<evidence type="ECO:0000256" key="3">
    <source>
        <dbReference type="ARBA" id="ARBA00022598"/>
    </source>
</evidence>
<dbReference type="NCBIfam" id="TIGR01923">
    <property type="entry name" value="menE"/>
    <property type="match status" value="1"/>
</dbReference>
<dbReference type="CDD" id="cd17630">
    <property type="entry name" value="OSB_MenE-like"/>
    <property type="match status" value="1"/>
</dbReference>
<feature type="domain" description="AMP-binding enzyme C-terminal" evidence="7">
    <location>
        <begin position="374"/>
        <end position="442"/>
    </location>
</feature>
<dbReference type="InterPro" id="IPR045851">
    <property type="entry name" value="AMP-bd_C_sf"/>
</dbReference>
<dbReference type="InterPro" id="IPR025110">
    <property type="entry name" value="AMP-bd_C"/>
</dbReference>
<comment type="caution">
    <text evidence="8">The sequence shown here is derived from an EMBL/GenBank/DDBJ whole genome shotgun (WGS) entry which is preliminary data.</text>
</comment>
<evidence type="ECO:0000259" key="6">
    <source>
        <dbReference type="Pfam" id="PF00501"/>
    </source>
</evidence>
<dbReference type="Gene3D" id="3.40.50.12780">
    <property type="entry name" value="N-terminal domain of ligase-like"/>
    <property type="match status" value="1"/>
</dbReference>
<reference evidence="8 9" key="1">
    <citation type="submission" date="2023-02" db="EMBL/GenBank/DDBJ databases">
        <title>Mannheimia cairiniae sp. nov., a novel species of Mannheimia obtained from moscovy ducks (Cairina moschata) and reclassification of Mannheimia ovis as heterotypic synonym of Mannheimia pernigra.</title>
        <authorList>
            <person name="Christensen H."/>
        </authorList>
    </citation>
    <scope>NUCLEOTIDE SEQUENCE [LARGE SCALE GENOMIC DNA]</scope>
    <source>
        <strain evidence="8 9">AT1</strain>
    </source>
</reference>
<name>A0ABT5MRD7_9PAST</name>
<dbReference type="SUPFAM" id="SSF56801">
    <property type="entry name" value="Acetyl-CoA synthetase-like"/>
    <property type="match status" value="1"/>
</dbReference>
<evidence type="ECO:0000313" key="8">
    <source>
        <dbReference type="EMBL" id="MDD0824746.1"/>
    </source>
</evidence>
<protein>
    <submittedName>
        <fullName evidence="8">O-succinylbenzoate--CoA ligase</fullName>
        <ecNumber evidence="8">6.2.1.26</ecNumber>
    </submittedName>
</protein>
<evidence type="ECO:0000256" key="5">
    <source>
        <dbReference type="ARBA" id="ARBA00022840"/>
    </source>
</evidence>
<dbReference type="PANTHER" id="PTHR43201:SF5">
    <property type="entry name" value="MEDIUM-CHAIN ACYL-COA LIGASE ACSF2, MITOCHONDRIAL"/>
    <property type="match status" value="1"/>
</dbReference>
<organism evidence="8 9">
    <name type="scientific">Mannheimia cairinae</name>
    <dbReference type="NCBI Taxonomy" id="3025936"/>
    <lineage>
        <taxon>Bacteria</taxon>
        <taxon>Pseudomonadati</taxon>
        <taxon>Pseudomonadota</taxon>
        <taxon>Gammaproteobacteria</taxon>
        <taxon>Pasteurellales</taxon>
        <taxon>Pasteurellaceae</taxon>
        <taxon>Mannheimia</taxon>
    </lineage>
</organism>
<evidence type="ECO:0000256" key="2">
    <source>
        <dbReference type="ARBA" id="ARBA00022428"/>
    </source>
</evidence>
<evidence type="ECO:0000256" key="4">
    <source>
        <dbReference type="ARBA" id="ARBA00022741"/>
    </source>
</evidence>
<evidence type="ECO:0000256" key="1">
    <source>
        <dbReference type="ARBA" id="ARBA00006432"/>
    </source>
</evidence>
<dbReference type="EMBL" id="JAQSJE010000009">
    <property type="protein sequence ID" value="MDD0824746.1"/>
    <property type="molecule type" value="Genomic_DNA"/>
</dbReference>
<dbReference type="EC" id="6.2.1.26" evidence="8"/>
<gene>
    <name evidence="8" type="primary">menE</name>
    <name evidence="8" type="ORF">PTQ27_09780</name>
</gene>
<dbReference type="InterPro" id="IPR020845">
    <property type="entry name" value="AMP-binding_CS"/>
</dbReference>
<dbReference type="Pfam" id="PF00501">
    <property type="entry name" value="AMP-binding"/>
    <property type="match status" value="1"/>
</dbReference>
<dbReference type="InterPro" id="IPR042099">
    <property type="entry name" value="ANL_N_sf"/>
</dbReference>
<proteinExistence type="inferred from homology"/>
<dbReference type="GO" id="GO:0008756">
    <property type="term" value="F:o-succinylbenzoate-CoA ligase activity"/>
    <property type="evidence" value="ECO:0007669"/>
    <property type="project" value="UniProtKB-EC"/>
</dbReference>